<keyword evidence="3" id="KW-1185">Reference proteome</keyword>
<dbReference type="RefSeq" id="XP_011129249.1">
    <property type="nucleotide sequence ID" value="XM_011130947.1"/>
</dbReference>
<name>A0A023BAS4_GRENI</name>
<dbReference type="VEuPathDB" id="CryptoDB:GNI_034760"/>
<accession>A0A023BAS4</accession>
<dbReference type="EMBL" id="AFNH02000267">
    <property type="protein sequence ID" value="EZG78563.1"/>
    <property type="molecule type" value="Genomic_DNA"/>
</dbReference>
<reference evidence="2" key="1">
    <citation type="submission" date="2013-12" db="EMBL/GenBank/DDBJ databases">
        <authorList>
            <person name="Omoto C.K."/>
            <person name="Sibley D."/>
            <person name="Venepally P."/>
            <person name="Hadjithomas M."/>
            <person name="Karamycheva S."/>
            <person name="Brunk B."/>
            <person name="Roos D."/>
            <person name="Caler E."/>
            <person name="Lorenzi H."/>
        </authorList>
    </citation>
    <scope>NUCLEOTIDE SEQUENCE</scope>
</reference>
<evidence type="ECO:0000256" key="1">
    <source>
        <dbReference type="SAM" id="MobiDB-lite"/>
    </source>
</evidence>
<proteinExistence type="predicted"/>
<sequence>MRCASAESSRFPGGVGAVVAVSDIISGVGSGVPEEMIEGEEFKTRCSNMKDAIESLRVKENVKEADDEISFMTVAWMTNPWSSSRREDWLNDAFGQFPLRNRRKSDYFVGADKVEPQGFMELWMPWAWETKDNFKLMTSTAYYGIQNASADVQLEDGTVVALKPYNSISNGGKTVRHKAWRSHKGLAWRVTSPSGTQYHSSARRKRTKTPKLPPQNPPSGHFRLVPVKVHRCQRLFQILGPYRFKQLVDRFLLLCVDFGRCSGVLDDGRKFDLIPTKKGFLWQIDGNVIHPHSAAAQS</sequence>
<evidence type="ECO:0000313" key="3">
    <source>
        <dbReference type="Proteomes" id="UP000019763"/>
    </source>
</evidence>
<feature type="region of interest" description="Disordered" evidence="1">
    <location>
        <begin position="193"/>
        <end position="220"/>
    </location>
</feature>
<dbReference type="Proteomes" id="UP000019763">
    <property type="component" value="Unassembled WGS sequence"/>
</dbReference>
<comment type="caution">
    <text evidence="2">The sequence shown here is derived from an EMBL/GenBank/DDBJ whole genome shotgun (WGS) entry which is preliminary data.</text>
</comment>
<gene>
    <name evidence="2" type="ORF">GNI_034760</name>
</gene>
<organism evidence="2 3">
    <name type="scientific">Gregarina niphandrodes</name>
    <name type="common">Septate eugregarine</name>
    <dbReference type="NCBI Taxonomy" id="110365"/>
    <lineage>
        <taxon>Eukaryota</taxon>
        <taxon>Sar</taxon>
        <taxon>Alveolata</taxon>
        <taxon>Apicomplexa</taxon>
        <taxon>Conoidasida</taxon>
        <taxon>Gregarinasina</taxon>
        <taxon>Eugregarinorida</taxon>
        <taxon>Gregarinidae</taxon>
        <taxon>Gregarina</taxon>
    </lineage>
</organism>
<dbReference type="AlphaFoldDB" id="A0A023BAS4"/>
<evidence type="ECO:0000313" key="2">
    <source>
        <dbReference type="EMBL" id="EZG78563.1"/>
    </source>
</evidence>
<protein>
    <submittedName>
        <fullName evidence="2">Uncharacterized protein</fullName>
    </submittedName>
</protein>
<dbReference type="GeneID" id="22911369"/>